<dbReference type="PROSITE" id="PS51257">
    <property type="entry name" value="PROKAR_LIPOPROTEIN"/>
    <property type="match status" value="1"/>
</dbReference>
<comment type="caution">
    <text evidence="9">The sequence shown here is derived from an EMBL/GenBank/DDBJ whole genome shotgun (WGS) entry which is preliminary data.</text>
</comment>
<name>A0A5D0RPM8_9RHOB</name>
<dbReference type="InterPro" id="IPR025202">
    <property type="entry name" value="PLD-like_dom"/>
</dbReference>
<dbReference type="PROSITE" id="PS50035">
    <property type="entry name" value="PLD"/>
    <property type="match status" value="1"/>
</dbReference>
<evidence type="ECO:0000256" key="3">
    <source>
        <dbReference type="ARBA" id="ARBA00018392"/>
    </source>
</evidence>
<accession>A0A5D0RPM8</accession>
<evidence type="ECO:0000259" key="8">
    <source>
        <dbReference type="PROSITE" id="PS50035"/>
    </source>
</evidence>
<comment type="subcellular location">
    <subcellularLocation>
        <location evidence="2">Secreted</location>
    </subcellularLocation>
</comment>
<evidence type="ECO:0000313" key="9">
    <source>
        <dbReference type="EMBL" id="TYB82521.1"/>
    </source>
</evidence>
<keyword evidence="7" id="KW-0732">Signal</keyword>
<keyword evidence="10" id="KW-1185">Reference proteome</keyword>
<dbReference type="InterPro" id="IPR001736">
    <property type="entry name" value="PLipase_D/transphosphatidylase"/>
</dbReference>
<dbReference type="Pfam" id="PF13091">
    <property type="entry name" value="PLDc_2"/>
    <property type="match status" value="1"/>
</dbReference>
<dbReference type="RefSeq" id="WP_148377284.1">
    <property type="nucleotide sequence ID" value="NZ_VSIY01000004.1"/>
</dbReference>
<dbReference type="GO" id="GO:0005576">
    <property type="term" value="C:extracellular region"/>
    <property type="evidence" value="ECO:0007669"/>
    <property type="project" value="UniProtKB-SubCell"/>
</dbReference>
<dbReference type="AlphaFoldDB" id="A0A5D0RPM8"/>
<protein>
    <recommendedName>
        <fullName evidence="3">Phospholipase D</fullName>
    </recommendedName>
    <alternativeName>
        <fullName evidence="5">Choline phosphatase</fullName>
    </alternativeName>
</protein>
<reference evidence="9 10" key="1">
    <citation type="submission" date="2019-08" db="EMBL/GenBank/DDBJ databases">
        <title>Identification of a novel species of the genus Boseongicola.</title>
        <authorList>
            <person name="Zhang X.-Q."/>
        </authorList>
    </citation>
    <scope>NUCLEOTIDE SEQUENCE [LARGE SCALE GENOMIC DNA]</scope>
    <source>
        <strain evidence="9 10">HY14</strain>
    </source>
</reference>
<evidence type="ECO:0000256" key="7">
    <source>
        <dbReference type="SAM" id="SignalP"/>
    </source>
</evidence>
<keyword evidence="4" id="KW-0964">Secreted</keyword>
<proteinExistence type="predicted"/>
<evidence type="ECO:0000256" key="2">
    <source>
        <dbReference type="ARBA" id="ARBA00004613"/>
    </source>
</evidence>
<dbReference type="PANTHER" id="PTHR21248">
    <property type="entry name" value="CARDIOLIPIN SYNTHASE"/>
    <property type="match status" value="1"/>
</dbReference>
<dbReference type="SMART" id="SM00155">
    <property type="entry name" value="PLDc"/>
    <property type="match status" value="2"/>
</dbReference>
<evidence type="ECO:0000256" key="1">
    <source>
        <dbReference type="ARBA" id="ARBA00003145"/>
    </source>
</evidence>
<dbReference type="SUPFAM" id="SSF56024">
    <property type="entry name" value="Phospholipase D/nuclease"/>
    <property type="match status" value="2"/>
</dbReference>
<evidence type="ECO:0000256" key="4">
    <source>
        <dbReference type="ARBA" id="ARBA00022525"/>
    </source>
</evidence>
<dbReference type="GO" id="GO:0032049">
    <property type="term" value="P:cardiolipin biosynthetic process"/>
    <property type="evidence" value="ECO:0007669"/>
    <property type="project" value="UniProtKB-ARBA"/>
</dbReference>
<feature type="domain" description="PLD phosphodiesterase" evidence="8">
    <location>
        <begin position="530"/>
        <end position="557"/>
    </location>
</feature>
<comment type="function">
    <text evidence="1">Could be a virulence factor.</text>
</comment>
<dbReference type="GO" id="GO:0030572">
    <property type="term" value="F:phosphatidyltransferase activity"/>
    <property type="evidence" value="ECO:0007669"/>
    <property type="project" value="UniProtKB-ARBA"/>
</dbReference>
<feature type="chain" id="PRO_5022999572" description="Phospholipase D" evidence="7">
    <location>
        <begin position="29"/>
        <end position="614"/>
    </location>
</feature>
<evidence type="ECO:0000313" key="10">
    <source>
        <dbReference type="Proteomes" id="UP000322080"/>
    </source>
</evidence>
<dbReference type="Gene3D" id="3.30.870.10">
    <property type="entry name" value="Endonuclease Chain A"/>
    <property type="match status" value="2"/>
</dbReference>
<evidence type="ECO:0000256" key="6">
    <source>
        <dbReference type="SAM" id="MobiDB-lite"/>
    </source>
</evidence>
<organism evidence="9 10">
    <name type="scientific">Maritimibacter fusiformis</name>
    <dbReference type="NCBI Taxonomy" id="2603819"/>
    <lineage>
        <taxon>Bacteria</taxon>
        <taxon>Pseudomonadati</taxon>
        <taxon>Pseudomonadota</taxon>
        <taxon>Alphaproteobacteria</taxon>
        <taxon>Rhodobacterales</taxon>
        <taxon>Roseobacteraceae</taxon>
        <taxon>Maritimibacter</taxon>
    </lineage>
</organism>
<evidence type="ECO:0000256" key="5">
    <source>
        <dbReference type="ARBA" id="ARBA00029594"/>
    </source>
</evidence>
<sequence length="614" mass="66764">MRQVRTGRALAVLFAAFALVSGCSEPQATPPIAVPAGGTSLAATVFLSQSGPDRDDAVFHFPAVANGETRVALASTASRPMAARLSCDGPARLQTTDDSGPGEFMRPGGVRAVSVPAAGANLLPELLLPPGTEACEITWGADNRLSLRSDAAPEPAGTTPHTCPTPNPAPTDALAQVFFSERALDLTCAAPTGNIVMVPDEIDGLKWRIDRLTGGNVSRAALEAGDPDMALDFSKAPHFDEIVISYLLIRSDLSGWLTTRTLAYHAARGTRIRVLTSDALMPQFDRAPLEALAAAYPGVSLQYFKYPSRGPGSIIDNVQRANHVKLFLGLSPEPGRSFALIGGRNLADGYFFDGAIDQPDHPFLRSYDDTKRGFGVVFYSLYDDFEMALTDRDRVEELARQFDRYYLRDTRVQAMQPVAAGPRRPPPPASGTGLVRHFISLPWADGRAHEAYYVDLFDAARSEIFIVSPFNYPTPAIHEALVRAAARGVDVRIVTRRGGDEPPSSFTRALNTRYGKTGQDKFRFRYFGGGARLLHAKIIVIDGRLGVVASTNLNRRSYIHDTENGLVFLDRKVARALHAEAELFWAMGGTEDDPDDRALAIGMFEAIPWLEQFF</sequence>
<dbReference type="Proteomes" id="UP000322080">
    <property type="component" value="Unassembled WGS sequence"/>
</dbReference>
<feature type="signal peptide" evidence="7">
    <location>
        <begin position="1"/>
        <end position="28"/>
    </location>
</feature>
<feature type="region of interest" description="Disordered" evidence="6">
    <location>
        <begin position="148"/>
        <end position="168"/>
    </location>
</feature>
<dbReference type="EMBL" id="VSIY01000004">
    <property type="protein sequence ID" value="TYB82521.1"/>
    <property type="molecule type" value="Genomic_DNA"/>
</dbReference>
<gene>
    <name evidence="9" type="ORF">FVF75_07345</name>
</gene>
<dbReference type="PANTHER" id="PTHR21248:SF22">
    <property type="entry name" value="PHOSPHOLIPASE D"/>
    <property type="match status" value="1"/>
</dbReference>